<reference evidence="1" key="1">
    <citation type="journal article" date="2020" name="mSystems">
        <title>Genome- and Community-Level Interaction Insights into Carbon Utilization and Element Cycling Functions of Hydrothermarchaeota in Hydrothermal Sediment.</title>
        <authorList>
            <person name="Zhou Z."/>
            <person name="Liu Y."/>
            <person name="Xu W."/>
            <person name="Pan J."/>
            <person name="Luo Z.H."/>
            <person name="Li M."/>
        </authorList>
    </citation>
    <scope>NUCLEOTIDE SEQUENCE [LARGE SCALE GENOMIC DNA]</scope>
    <source>
        <strain evidence="1">SpSt-1182</strain>
    </source>
</reference>
<dbReference type="SUPFAM" id="SSF50939">
    <property type="entry name" value="Sialidases"/>
    <property type="match status" value="1"/>
</dbReference>
<accession>A0A7V0T717</accession>
<dbReference type="CDD" id="cd15482">
    <property type="entry name" value="Sialidase_non-viral"/>
    <property type="match status" value="1"/>
</dbReference>
<organism evidence="1">
    <name type="scientific">candidate division WOR-3 bacterium</name>
    <dbReference type="NCBI Taxonomy" id="2052148"/>
    <lineage>
        <taxon>Bacteria</taxon>
        <taxon>Bacteria division WOR-3</taxon>
    </lineage>
</organism>
<dbReference type="InterPro" id="IPR036278">
    <property type="entry name" value="Sialidase_sf"/>
</dbReference>
<dbReference type="AlphaFoldDB" id="A0A7V0T717"/>
<protein>
    <submittedName>
        <fullName evidence="1">Exo-alpha-sialidase</fullName>
    </submittedName>
</protein>
<name>A0A7V0T717_UNCW3</name>
<dbReference type="Proteomes" id="UP000885672">
    <property type="component" value="Unassembled WGS sequence"/>
</dbReference>
<evidence type="ECO:0000313" key="1">
    <source>
        <dbReference type="EMBL" id="HDR00363.1"/>
    </source>
</evidence>
<gene>
    <name evidence="1" type="ORF">ENN51_08800</name>
</gene>
<dbReference type="Gene3D" id="2.120.10.10">
    <property type="match status" value="1"/>
</dbReference>
<proteinExistence type="predicted"/>
<comment type="caution">
    <text evidence="1">The sequence shown here is derived from an EMBL/GenBank/DDBJ whole genome shotgun (WGS) entry which is preliminary data.</text>
</comment>
<sequence length="592" mass="65399">MRDSVLTRSGWNYALTENTGARAVALARYMDGQEHKVWMTSVYETGADIRAYCYHNPGARADEAVARATGEWNAVVAISSDRKVAAWVEDDQVWTASQALDTVDGPWPNPHQHVRGGDECVSSHIALAAHGPDKAYIVYEELRDDPEAYRLRFRRSTDQGLMWSGGVNIASYDAEEEDWEIRWPSLAVHQTDLNAVYVAYYVVDPEEDRDTVVFQRSNDGGSNWFGRTEIATIPNGDDAGVCVAAYENLVVVLWSEEAANGRYQVKYRTSTNGGASFAAAQPVPPSEPPWTDYDRKYPNADIILNDEGRLWLLLTTQDRDATRQPVRYGVGMTDAWWDGSAWRWQYPYWLNETLRPGGDEMFPSMHGCDFVTGDVARAAVAWSDPKHDNRGIWRATARWAWDHSVVWPPRAVDGTGGNALVRAADGQLFHTFPRYPHVMSGPVSSGYPAPVLVGPGHFPVLALDPDGTMWVAYVSGDSVWLSVDWSEPHLVFAGSNSSRPGQPSIAFYPLKDNADYVAALSFPVYDSADGSAQILFAKVKTGAVLLDTVAANSVSLGDSFPSVNVNTDSTVFVVWQSNGAIVTRHKEFDPSC</sequence>
<dbReference type="EMBL" id="DSBX01000337">
    <property type="protein sequence ID" value="HDR00363.1"/>
    <property type="molecule type" value="Genomic_DNA"/>
</dbReference>